<dbReference type="PANTHER" id="PTHR33802">
    <property type="entry name" value="SI:CH211-161H7.5-RELATED"/>
    <property type="match status" value="1"/>
</dbReference>
<dbReference type="AlphaFoldDB" id="A0A516PW64"/>
<evidence type="ECO:0000256" key="4">
    <source>
        <dbReference type="ARBA" id="ARBA00022989"/>
    </source>
</evidence>
<feature type="transmembrane region" description="Helical" evidence="6">
    <location>
        <begin position="201"/>
        <end position="219"/>
    </location>
</feature>
<comment type="subcellular location">
    <subcellularLocation>
        <location evidence="1">Membrane</location>
        <topology evidence="1">Multi-pass membrane protein</topology>
    </subcellularLocation>
</comment>
<feature type="transmembrane region" description="Helical" evidence="6">
    <location>
        <begin position="226"/>
        <end position="243"/>
    </location>
</feature>
<dbReference type="Proteomes" id="UP000319263">
    <property type="component" value="Chromosome"/>
</dbReference>
<keyword evidence="4 6" id="KW-1133">Transmembrane helix</keyword>
<dbReference type="GO" id="GO:0016020">
    <property type="term" value="C:membrane"/>
    <property type="evidence" value="ECO:0007669"/>
    <property type="project" value="UniProtKB-SubCell"/>
</dbReference>
<dbReference type="PANTHER" id="PTHR33802:SF1">
    <property type="entry name" value="XK-RELATED PROTEIN"/>
    <property type="match status" value="1"/>
</dbReference>
<proteinExistence type="inferred from homology"/>
<keyword evidence="8" id="KW-1185">Reference proteome</keyword>
<feature type="transmembrane region" description="Helical" evidence="6">
    <location>
        <begin position="168"/>
        <end position="195"/>
    </location>
</feature>
<keyword evidence="3 6" id="KW-0812">Transmembrane</keyword>
<dbReference type="RefSeq" id="WP_143985400.1">
    <property type="nucleotide sequence ID" value="NZ_CP041692.1"/>
</dbReference>
<evidence type="ECO:0000256" key="1">
    <source>
        <dbReference type="ARBA" id="ARBA00004141"/>
    </source>
</evidence>
<name>A0A516PW64_9ACTN</name>
<feature type="transmembrane region" description="Helical" evidence="6">
    <location>
        <begin position="249"/>
        <end position="270"/>
    </location>
</feature>
<keyword evidence="5 6" id="KW-0472">Membrane</keyword>
<sequence length="292" mass="30116">MTATHNRQPLERPLAQQTSAARDVVRVIVVAASAVLAVVGSFLGSGAAGGTPIRNAAGGALSSDATLIAPGGPAFSIWTVIYLGLLGYAGWQLLPGQRSDPRQRLLGYPMAISMLLNAAWILSVQVGRLAVSVGIIIALLAVLVVIFRRLCRRAPGSRIEALLLDGTAGLYLGWVCVATAANITASLVAAGFGGFGIPSTVWAILVLGLAGTVGVLVAIRGGGRIAPMLSLAWGLIWVAVARIDGRPESTTTAAVALVAAGVVVVATLTVRLRARFRPRHSADYRVARSSNC</sequence>
<gene>
    <name evidence="7" type="ORF">FOE78_05455</name>
</gene>
<dbReference type="KEGG" id="mik:FOE78_05455"/>
<evidence type="ECO:0000256" key="6">
    <source>
        <dbReference type="SAM" id="Phobius"/>
    </source>
</evidence>
<dbReference type="InterPro" id="IPR038330">
    <property type="entry name" value="TspO/MBR-related_sf"/>
</dbReference>
<evidence type="ECO:0000313" key="7">
    <source>
        <dbReference type="EMBL" id="QDP95428.1"/>
    </source>
</evidence>
<reference evidence="7 8" key="1">
    <citation type="submission" date="2019-07" db="EMBL/GenBank/DDBJ databases">
        <title>Microlunatus dokdonensis sp. nov. isolated from the rhizospheric soil of the wild plant Elymus tsukushiensis.</title>
        <authorList>
            <person name="Ghim S.-Y."/>
            <person name="Hwang Y.-J."/>
            <person name="Son J.-S."/>
            <person name="Shin J.-H."/>
        </authorList>
    </citation>
    <scope>NUCLEOTIDE SEQUENCE [LARGE SCALE GENOMIC DNA]</scope>
    <source>
        <strain evidence="7 8">KUDC0627</strain>
    </source>
</reference>
<organism evidence="7 8">
    <name type="scientific">Microlunatus elymi</name>
    <dbReference type="NCBI Taxonomy" id="2596828"/>
    <lineage>
        <taxon>Bacteria</taxon>
        <taxon>Bacillati</taxon>
        <taxon>Actinomycetota</taxon>
        <taxon>Actinomycetes</taxon>
        <taxon>Propionibacteriales</taxon>
        <taxon>Propionibacteriaceae</taxon>
        <taxon>Microlunatus</taxon>
    </lineage>
</organism>
<evidence type="ECO:0000313" key="8">
    <source>
        <dbReference type="Proteomes" id="UP000319263"/>
    </source>
</evidence>
<feature type="transmembrane region" description="Helical" evidence="6">
    <location>
        <begin position="106"/>
        <end position="123"/>
    </location>
</feature>
<evidence type="ECO:0000256" key="3">
    <source>
        <dbReference type="ARBA" id="ARBA00022692"/>
    </source>
</evidence>
<comment type="similarity">
    <text evidence="2">Belongs to the TspO/BZRP family.</text>
</comment>
<protein>
    <submittedName>
        <fullName evidence="7">Tryptophan-rich sensory protein</fullName>
    </submittedName>
</protein>
<feature type="transmembrane region" description="Helical" evidence="6">
    <location>
        <begin position="24"/>
        <end position="44"/>
    </location>
</feature>
<feature type="transmembrane region" description="Helical" evidence="6">
    <location>
        <begin position="129"/>
        <end position="147"/>
    </location>
</feature>
<evidence type="ECO:0000256" key="2">
    <source>
        <dbReference type="ARBA" id="ARBA00007524"/>
    </source>
</evidence>
<accession>A0A516PW64</accession>
<dbReference type="Pfam" id="PF03073">
    <property type="entry name" value="TspO_MBR"/>
    <property type="match status" value="1"/>
</dbReference>
<dbReference type="Gene3D" id="1.20.1260.100">
    <property type="entry name" value="TspO/MBR protein"/>
    <property type="match status" value="1"/>
</dbReference>
<dbReference type="InterPro" id="IPR004307">
    <property type="entry name" value="TspO_MBR"/>
</dbReference>
<dbReference type="EMBL" id="CP041692">
    <property type="protein sequence ID" value="QDP95428.1"/>
    <property type="molecule type" value="Genomic_DNA"/>
</dbReference>
<feature type="transmembrane region" description="Helical" evidence="6">
    <location>
        <begin position="75"/>
        <end position="94"/>
    </location>
</feature>
<evidence type="ECO:0000256" key="5">
    <source>
        <dbReference type="ARBA" id="ARBA00023136"/>
    </source>
</evidence>
<dbReference type="OrthoDB" id="5189031at2"/>